<evidence type="ECO:0000256" key="4">
    <source>
        <dbReference type="ARBA" id="ARBA00022989"/>
    </source>
</evidence>
<keyword evidence="5 6" id="KW-0472">Membrane</keyword>
<organism evidence="7 8">
    <name type="scientific">Elusimicrobium minutum (strain Pei191)</name>
    <dbReference type="NCBI Taxonomy" id="445932"/>
    <lineage>
        <taxon>Bacteria</taxon>
        <taxon>Pseudomonadati</taxon>
        <taxon>Elusimicrobiota</taxon>
        <taxon>Elusimicrobia</taxon>
        <taxon>Elusimicrobiales</taxon>
        <taxon>Elusimicrobiaceae</taxon>
        <taxon>Elusimicrobium</taxon>
    </lineage>
</organism>
<feature type="transmembrane region" description="Helical" evidence="6">
    <location>
        <begin position="344"/>
        <end position="365"/>
    </location>
</feature>
<evidence type="ECO:0000256" key="5">
    <source>
        <dbReference type="ARBA" id="ARBA00023136"/>
    </source>
</evidence>
<sequence>MENKIEKIKPKILYRYIASKFWMPFFFAMAMFCILVLLGDFFENIKSITNGYATFRLILKYCFLNLPSWLGMLLPVACLLAVLFVISDMVAGGEWTACLASGYRPGQLFVPLIACVILVVFLNSLMQEFVYPRVSQKAEQVFRRQLRGDKDFQAGIERNITLRINPRQMLLAQTLQSGSLTMYGITTEFYNENWEIEKQIVARNLVWDKDEKIWFYKDGVIRYFEEGITIREEVFDTLESDLKVAPKDISVGDIEEKAISVRELLKKISFLGRSGLVTYKEKTNLHNKLAMPVMTIIMCLIGMPFAVTVRKRGKVINIIAALVMSFSFWWVMTMASTAGQNGILSPFIAGWGIVVLAAAAVFIEFKIMKI</sequence>
<dbReference type="HOGENOM" id="CLU_028799_3_2_0"/>
<feature type="transmembrane region" description="Helical" evidence="6">
    <location>
        <begin position="21"/>
        <end position="42"/>
    </location>
</feature>
<dbReference type="PANTHER" id="PTHR33529:SF6">
    <property type="entry name" value="YJGP_YJGQ FAMILY PERMEASE"/>
    <property type="match status" value="1"/>
</dbReference>
<dbReference type="GO" id="GO:0015920">
    <property type="term" value="P:lipopolysaccharide transport"/>
    <property type="evidence" value="ECO:0007669"/>
    <property type="project" value="TreeGrafter"/>
</dbReference>
<dbReference type="STRING" id="445932.Emin_0112"/>
<name>B2KAY2_ELUMP</name>
<dbReference type="RefSeq" id="WP_012414293.1">
    <property type="nucleotide sequence ID" value="NC_010644.1"/>
</dbReference>
<comment type="subcellular location">
    <subcellularLocation>
        <location evidence="1">Cell membrane</location>
        <topology evidence="1">Multi-pass membrane protein</topology>
    </subcellularLocation>
</comment>
<feature type="transmembrane region" description="Helical" evidence="6">
    <location>
        <begin position="289"/>
        <end position="308"/>
    </location>
</feature>
<gene>
    <name evidence="7" type="ordered locus">Emin_0112</name>
</gene>
<dbReference type="PANTHER" id="PTHR33529">
    <property type="entry name" value="SLR0882 PROTEIN-RELATED"/>
    <property type="match status" value="1"/>
</dbReference>
<reference evidence="7 8" key="1">
    <citation type="journal article" date="2009" name="Appl. Environ. Microbiol.">
        <title>Genomic analysis of 'Elusimicrobium minutum,' the first cultivated representative of the phylum 'Elusimicrobia' (formerly termite group 1).</title>
        <authorList>
            <person name="Herlemann D.P.R."/>
            <person name="Geissinger O."/>
            <person name="Ikeda-Ohtsubo W."/>
            <person name="Kunin V."/>
            <person name="Sun H."/>
            <person name="Lapidus A."/>
            <person name="Hugenholtz P."/>
            <person name="Brune A."/>
        </authorList>
    </citation>
    <scope>NUCLEOTIDE SEQUENCE [LARGE SCALE GENOMIC DNA]</scope>
    <source>
        <strain evidence="7 8">Pei191</strain>
    </source>
</reference>
<dbReference type="KEGG" id="emi:Emin_0112"/>
<evidence type="ECO:0000256" key="6">
    <source>
        <dbReference type="SAM" id="Phobius"/>
    </source>
</evidence>
<feature type="transmembrane region" description="Helical" evidence="6">
    <location>
        <begin position="315"/>
        <end position="332"/>
    </location>
</feature>
<keyword evidence="3 6" id="KW-0812">Transmembrane</keyword>
<dbReference type="Proteomes" id="UP000001029">
    <property type="component" value="Chromosome"/>
</dbReference>
<evidence type="ECO:0000256" key="3">
    <source>
        <dbReference type="ARBA" id="ARBA00022692"/>
    </source>
</evidence>
<keyword evidence="2" id="KW-1003">Cell membrane</keyword>
<accession>B2KAY2</accession>
<dbReference type="InterPro" id="IPR005495">
    <property type="entry name" value="LptG/LptF_permease"/>
</dbReference>
<dbReference type="AlphaFoldDB" id="B2KAY2"/>
<evidence type="ECO:0000313" key="7">
    <source>
        <dbReference type="EMBL" id="ACC97678.1"/>
    </source>
</evidence>
<feature type="transmembrane region" description="Helical" evidence="6">
    <location>
        <begin position="69"/>
        <end position="87"/>
    </location>
</feature>
<feature type="transmembrane region" description="Helical" evidence="6">
    <location>
        <begin position="108"/>
        <end position="126"/>
    </location>
</feature>
<keyword evidence="4 6" id="KW-1133">Transmembrane helix</keyword>
<dbReference type="EMBL" id="CP001055">
    <property type="protein sequence ID" value="ACC97678.1"/>
    <property type="molecule type" value="Genomic_DNA"/>
</dbReference>
<dbReference type="Pfam" id="PF03739">
    <property type="entry name" value="LptF_LptG"/>
    <property type="match status" value="1"/>
</dbReference>
<evidence type="ECO:0000256" key="2">
    <source>
        <dbReference type="ARBA" id="ARBA00022475"/>
    </source>
</evidence>
<keyword evidence="8" id="KW-1185">Reference proteome</keyword>
<dbReference type="GO" id="GO:0043190">
    <property type="term" value="C:ATP-binding cassette (ABC) transporter complex"/>
    <property type="evidence" value="ECO:0007669"/>
    <property type="project" value="TreeGrafter"/>
</dbReference>
<dbReference type="OrthoDB" id="9780716at2"/>
<evidence type="ECO:0000256" key="1">
    <source>
        <dbReference type="ARBA" id="ARBA00004651"/>
    </source>
</evidence>
<protein>
    <submittedName>
        <fullName evidence="7">Permease YjgP/YjgQ family protein</fullName>
    </submittedName>
</protein>
<proteinExistence type="predicted"/>
<evidence type="ECO:0000313" key="8">
    <source>
        <dbReference type="Proteomes" id="UP000001029"/>
    </source>
</evidence>